<evidence type="ECO:0000313" key="3">
    <source>
        <dbReference type="EnsemblPlants" id="PAC:32986867.CDS.1"/>
    </source>
</evidence>
<feature type="compositionally biased region" description="Polar residues" evidence="1">
    <location>
        <begin position="31"/>
        <end position="51"/>
    </location>
</feature>
<feature type="region of interest" description="Disordered" evidence="1">
    <location>
        <begin position="22"/>
        <end position="59"/>
    </location>
</feature>
<dbReference type="AlphaFoldDB" id="A0A2K1J7F4"/>
<dbReference type="InParanoid" id="A0A2K1J7F4"/>
<evidence type="ECO:0000256" key="1">
    <source>
        <dbReference type="SAM" id="MobiDB-lite"/>
    </source>
</evidence>
<dbReference type="Gramene" id="Pp3c16_6681V3.1">
    <property type="protein sequence ID" value="PAC:32986867.CDS.1"/>
    <property type="gene ID" value="Pp3c16_6681"/>
</dbReference>
<organism evidence="2">
    <name type="scientific">Physcomitrium patens</name>
    <name type="common">Spreading-leaved earth moss</name>
    <name type="synonym">Physcomitrella patens</name>
    <dbReference type="NCBI Taxonomy" id="3218"/>
    <lineage>
        <taxon>Eukaryota</taxon>
        <taxon>Viridiplantae</taxon>
        <taxon>Streptophyta</taxon>
        <taxon>Embryophyta</taxon>
        <taxon>Bryophyta</taxon>
        <taxon>Bryophytina</taxon>
        <taxon>Bryopsida</taxon>
        <taxon>Funariidae</taxon>
        <taxon>Funariales</taxon>
        <taxon>Funariaceae</taxon>
        <taxon>Physcomitrium</taxon>
    </lineage>
</organism>
<reference evidence="2 4" key="1">
    <citation type="journal article" date="2008" name="Science">
        <title>The Physcomitrella genome reveals evolutionary insights into the conquest of land by plants.</title>
        <authorList>
            <person name="Rensing S."/>
            <person name="Lang D."/>
            <person name="Zimmer A."/>
            <person name="Terry A."/>
            <person name="Salamov A."/>
            <person name="Shapiro H."/>
            <person name="Nishiyama T."/>
            <person name="Perroud P.-F."/>
            <person name="Lindquist E."/>
            <person name="Kamisugi Y."/>
            <person name="Tanahashi T."/>
            <person name="Sakakibara K."/>
            <person name="Fujita T."/>
            <person name="Oishi K."/>
            <person name="Shin-I T."/>
            <person name="Kuroki Y."/>
            <person name="Toyoda A."/>
            <person name="Suzuki Y."/>
            <person name="Hashimoto A."/>
            <person name="Yamaguchi K."/>
            <person name="Sugano A."/>
            <person name="Kohara Y."/>
            <person name="Fujiyama A."/>
            <person name="Anterola A."/>
            <person name="Aoki S."/>
            <person name="Ashton N."/>
            <person name="Barbazuk W.B."/>
            <person name="Barker E."/>
            <person name="Bennetzen J."/>
            <person name="Bezanilla M."/>
            <person name="Blankenship R."/>
            <person name="Cho S.H."/>
            <person name="Dutcher S."/>
            <person name="Estelle M."/>
            <person name="Fawcett J.A."/>
            <person name="Gundlach H."/>
            <person name="Hanada K."/>
            <person name="Heyl A."/>
            <person name="Hicks K.A."/>
            <person name="Hugh J."/>
            <person name="Lohr M."/>
            <person name="Mayer K."/>
            <person name="Melkozernov A."/>
            <person name="Murata T."/>
            <person name="Nelson D."/>
            <person name="Pils B."/>
            <person name="Prigge M."/>
            <person name="Reiss B."/>
            <person name="Renner T."/>
            <person name="Rombauts S."/>
            <person name="Rushton P."/>
            <person name="Sanderfoot A."/>
            <person name="Schween G."/>
            <person name="Shiu S.-H."/>
            <person name="Stueber K."/>
            <person name="Theodoulou F.L."/>
            <person name="Tu H."/>
            <person name="Van de Peer Y."/>
            <person name="Verrier P.J."/>
            <person name="Waters E."/>
            <person name="Wood A."/>
            <person name="Yang L."/>
            <person name="Cove D."/>
            <person name="Cuming A."/>
            <person name="Hasebe M."/>
            <person name="Lucas S."/>
            <person name="Mishler D.B."/>
            <person name="Reski R."/>
            <person name="Grigoriev I."/>
            <person name="Quatrano R.S."/>
            <person name="Boore J.L."/>
        </authorList>
    </citation>
    <scope>NUCLEOTIDE SEQUENCE [LARGE SCALE GENOMIC DNA]</scope>
    <source>
        <strain evidence="3 4">cv. Gransden 2004</strain>
    </source>
</reference>
<evidence type="ECO:0000313" key="4">
    <source>
        <dbReference type="Proteomes" id="UP000006727"/>
    </source>
</evidence>
<gene>
    <name evidence="2" type="ORF">PHYPA_020569</name>
</gene>
<reference evidence="2 4" key="2">
    <citation type="journal article" date="2018" name="Plant J.">
        <title>The Physcomitrella patens chromosome-scale assembly reveals moss genome structure and evolution.</title>
        <authorList>
            <person name="Lang D."/>
            <person name="Ullrich K.K."/>
            <person name="Murat F."/>
            <person name="Fuchs J."/>
            <person name="Jenkins J."/>
            <person name="Haas F.B."/>
            <person name="Piednoel M."/>
            <person name="Gundlach H."/>
            <person name="Van Bel M."/>
            <person name="Meyberg R."/>
            <person name="Vives C."/>
            <person name="Morata J."/>
            <person name="Symeonidi A."/>
            <person name="Hiss M."/>
            <person name="Muchero W."/>
            <person name="Kamisugi Y."/>
            <person name="Saleh O."/>
            <person name="Blanc G."/>
            <person name="Decker E.L."/>
            <person name="van Gessel N."/>
            <person name="Grimwood J."/>
            <person name="Hayes R.D."/>
            <person name="Graham S.W."/>
            <person name="Gunter L.E."/>
            <person name="McDaniel S.F."/>
            <person name="Hoernstein S.N.W."/>
            <person name="Larsson A."/>
            <person name="Li F.W."/>
            <person name="Perroud P.F."/>
            <person name="Phillips J."/>
            <person name="Ranjan P."/>
            <person name="Rokshar D.S."/>
            <person name="Rothfels C.J."/>
            <person name="Schneider L."/>
            <person name="Shu S."/>
            <person name="Stevenson D.W."/>
            <person name="Thummler F."/>
            <person name="Tillich M."/>
            <person name="Villarreal Aguilar J.C."/>
            <person name="Widiez T."/>
            <person name="Wong G.K."/>
            <person name="Wymore A."/>
            <person name="Zhang Y."/>
            <person name="Zimmer A.D."/>
            <person name="Quatrano R.S."/>
            <person name="Mayer K.F.X."/>
            <person name="Goodstein D."/>
            <person name="Casacuberta J.M."/>
            <person name="Vandepoele K."/>
            <person name="Reski R."/>
            <person name="Cuming A.C."/>
            <person name="Tuskan G.A."/>
            <person name="Maumus F."/>
            <person name="Salse J."/>
            <person name="Schmutz J."/>
            <person name="Rensing S.A."/>
        </authorList>
    </citation>
    <scope>NUCLEOTIDE SEQUENCE [LARGE SCALE GENOMIC DNA]</scope>
    <source>
        <strain evidence="3 4">cv. Gransden 2004</strain>
    </source>
</reference>
<name>A0A2K1J7F4_PHYPA</name>
<protein>
    <submittedName>
        <fullName evidence="2 3">Uncharacterized protein</fullName>
    </submittedName>
</protein>
<dbReference type="EMBL" id="ABEU02000016">
    <property type="protein sequence ID" value="PNR37460.1"/>
    <property type="molecule type" value="Genomic_DNA"/>
</dbReference>
<keyword evidence="4" id="KW-1185">Reference proteome</keyword>
<proteinExistence type="predicted"/>
<reference evidence="3" key="3">
    <citation type="submission" date="2020-12" db="UniProtKB">
        <authorList>
            <consortium name="EnsemblPlants"/>
        </authorList>
    </citation>
    <scope>IDENTIFICATION</scope>
</reference>
<dbReference type="Proteomes" id="UP000006727">
    <property type="component" value="Chromosome 16"/>
</dbReference>
<sequence length="74" mass="8614">MCALTGLVARCHKTHKHGQVEDNLPKVSHKAMNQTWGRRTSRADGNQQNPQEKSERIRCSHTHTHRWLNFELLT</sequence>
<accession>A0A2K1J7F4</accession>
<evidence type="ECO:0000313" key="2">
    <source>
        <dbReference type="EMBL" id="PNR37460.1"/>
    </source>
</evidence>
<dbReference type="EnsemblPlants" id="Pp3c16_6681V3.1">
    <property type="protein sequence ID" value="PAC:32986867.CDS.1"/>
    <property type="gene ID" value="Pp3c16_6681"/>
</dbReference>